<evidence type="ECO:0000313" key="1">
    <source>
        <dbReference type="EMBL" id="OHA48560.1"/>
    </source>
</evidence>
<dbReference type="AlphaFoldDB" id="A0A1G2PJR1"/>
<reference evidence="1 2" key="1">
    <citation type="journal article" date="2016" name="Nat. Commun.">
        <title>Thousands of microbial genomes shed light on interconnected biogeochemical processes in an aquifer system.</title>
        <authorList>
            <person name="Anantharaman K."/>
            <person name="Brown C.T."/>
            <person name="Hug L.A."/>
            <person name="Sharon I."/>
            <person name="Castelle C.J."/>
            <person name="Probst A.J."/>
            <person name="Thomas B.C."/>
            <person name="Singh A."/>
            <person name="Wilkins M.J."/>
            <person name="Karaoz U."/>
            <person name="Brodie E.L."/>
            <person name="Williams K.H."/>
            <person name="Hubbard S.S."/>
            <person name="Banfield J.F."/>
        </authorList>
    </citation>
    <scope>NUCLEOTIDE SEQUENCE [LARGE SCALE GENOMIC DNA]</scope>
</reference>
<evidence type="ECO:0000313" key="2">
    <source>
        <dbReference type="Proteomes" id="UP000177629"/>
    </source>
</evidence>
<accession>A0A1G2PJR1</accession>
<protein>
    <submittedName>
        <fullName evidence="1">Uncharacterized protein</fullName>
    </submittedName>
</protein>
<organism evidence="1 2">
    <name type="scientific">Candidatus Terrybacteria bacterium RIFCSPHIGHO2_01_FULL_48_17</name>
    <dbReference type="NCBI Taxonomy" id="1802362"/>
    <lineage>
        <taxon>Bacteria</taxon>
        <taxon>Candidatus Terryibacteriota</taxon>
    </lineage>
</organism>
<dbReference type="EMBL" id="MHSS01000005">
    <property type="protein sequence ID" value="OHA48560.1"/>
    <property type="molecule type" value="Genomic_DNA"/>
</dbReference>
<name>A0A1G2PJR1_9BACT</name>
<comment type="caution">
    <text evidence="1">The sequence shown here is derived from an EMBL/GenBank/DDBJ whole genome shotgun (WGS) entry which is preliminary data.</text>
</comment>
<dbReference type="Proteomes" id="UP000177629">
    <property type="component" value="Unassembled WGS sequence"/>
</dbReference>
<dbReference type="STRING" id="1802362.A2806_00120"/>
<sequence>MCSCGDDFCDMRSDVRQWATTQYSRLFHDPDWIAQYPNELVRESALVKHVRSEAVEAFGQDVVDFKWDYNES</sequence>
<gene>
    <name evidence="1" type="ORF">A2806_00120</name>
</gene>
<proteinExistence type="predicted"/>